<dbReference type="AlphaFoldDB" id="A0A423PP76"/>
<organism evidence="8 9">
    <name type="scientific">Salinisphaera japonica YTM-1</name>
    <dbReference type="NCBI Taxonomy" id="1209778"/>
    <lineage>
        <taxon>Bacteria</taxon>
        <taxon>Pseudomonadati</taxon>
        <taxon>Pseudomonadota</taxon>
        <taxon>Gammaproteobacteria</taxon>
        <taxon>Salinisphaerales</taxon>
        <taxon>Salinisphaeraceae</taxon>
        <taxon>Salinisphaera</taxon>
    </lineage>
</organism>
<keyword evidence="4" id="KW-0067">ATP-binding</keyword>
<dbReference type="Proteomes" id="UP000285310">
    <property type="component" value="Unassembled WGS sequence"/>
</dbReference>
<gene>
    <name evidence="8" type="ORF">SAJA_09410</name>
</gene>
<evidence type="ECO:0000313" key="9">
    <source>
        <dbReference type="Proteomes" id="UP000285310"/>
    </source>
</evidence>
<name>A0A423PP76_9GAMM</name>
<dbReference type="InParanoid" id="A0A423PP76"/>
<feature type="domain" description="AMP-binding enzyme C-terminal" evidence="6">
    <location>
        <begin position="550"/>
        <end position="618"/>
    </location>
</feature>
<feature type="domain" description="AMP-dependent synthetase/ligase" evidence="5">
    <location>
        <begin position="100"/>
        <end position="477"/>
    </location>
</feature>
<proteinExistence type="inferred from homology"/>
<dbReference type="Pfam" id="PF13193">
    <property type="entry name" value="AMP-binding_C"/>
    <property type="match status" value="1"/>
</dbReference>
<dbReference type="InterPro" id="IPR042099">
    <property type="entry name" value="ANL_N_sf"/>
</dbReference>
<keyword evidence="9" id="KW-1185">Reference proteome</keyword>
<evidence type="ECO:0000256" key="4">
    <source>
        <dbReference type="ARBA" id="ARBA00022840"/>
    </source>
</evidence>
<dbReference type="RefSeq" id="WP_123658381.1">
    <property type="nucleotide sequence ID" value="NZ_AYKG01000027.1"/>
</dbReference>
<sequence>MSSIVHTPADDAVAASRLADYLAWLDTRGQAPTTDARDYAALHAWSVADDTPFWDTLWDYLGVVGERGSAPAVDKAPLPKARWFADARLNYAENLLAPAWRGRADKTALVCLSEGRARETYSYGELLAAVGAFEAWLRAQGVGEGDRVAGVVAHTAEPIIAMLACASIGAIWASASPDFGVSGLVDRFAQIEPRVLITVDAYVYGGKRFDRLDRIEALTEAMPSVEAVVVIENTDSPADLSAHTGTTRWRDALSTKDHDRPAFVRGAFDRPVAILFSSGTTGKPKCIVHGAGGMLLQHGKEQVLHGDIRADDVFFYFTTCGWMMWNWQVSGLATGARLVTYDGNPATPDLDALWAMAEREGVTHFGTSAKWLAACRNADLSPGSGHDLSALRIVFSTGSPLLDADYDWFYRTVGQHILLGSISGGTDIVSSFVGCVPSLPVRRGEIQARLLGADVAAFDDHGRALDDDKGELVCRKPLPSMPVAFWNDPDGARYHAAYFERFSGVWAHGDYIRFTPAGGAIIYGRSDATLNVGGVRIGTAEIYRQIEPMSEIADCLVAAQSSGDDDRMMMFVVLANDAILDDALIDRIKRRLKTEASPRHVPAHILAVPALPYTRSGKKVEVAVAKILNDQTVDNTEALANPETLKAIEAVLQEAGLLASAV</sequence>
<feature type="domain" description="Acetyl-coenzyme A synthetase N-terminal" evidence="7">
    <location>
        <begin position="39"/>
        <end position="94"/>
    </location>
</feature>
<dbReference type="PANTHER" id="PTHR42921">
    <property type="entry name" value="ACETOACETYL-COA SYNTHETASE"/>
    <property type="match status" value="1"/>
</dbReference>
<evidence type="ECO:0000256" key="1">
    <source>
        <dbReference type="ARBA" id="ARBA00006432"/>
    </source>
</evidence>
<dbReference type="InterPro" id="IPR032387">
    <property type="entry name" value="ACAS_N"/>
</dbReference>
<evidence type="ECO:0000259" key="7">
    <source>
        <dbReference type="Pfam" id="PF16177"/>
    </source>
</evidence>
<evidence type="ECO:0000313" key="8">
    <source>
        <dbReference type="EMBL" id="ROO27424.1"/>
    </source>
</evidence>
<keyword evidence="3" id="KW-0547">Nucleotide-binding</keyword>
<dbReference type="InterPro" id="IPR020845">
    <property type="entry name" value="AMP-binding_CS"/>
</dbReference>
<dbReference type="Pfam" id="PF16177">
    <property type="entry name" value="ACAS_N"/>
    <property type="match status" value="1"/>
</dbReference>
<dbReference type="InterPro" id="IPR045851">
    <property type="entry name" value="AMP-bd_C_sf"/>
</dbReference>
<dbReference type="GO" id="GO:0005524">
    <property type="term" value="F:ATP binding"/>
    <property type="evidence" value="ECO:0007669"/>
    <property type="project" value="UniProtKB-KW"/>
</dbReference>
<dbReference type="InterPro" id="IPR000873">
    <property type="entry name" value="AMP-dep_synth/lig_dom"/>
</dbReference>
<dbReference type="PROSITE" id="PS00455">
    <property type="entry name" value="AMP_BINDING"/>
    <property type="match status" value="1"/>
</dbReference>
<dbReference type="EMBL" id="AYKG01000027">
    <property type="protein sequence ID" value="ROO27424.1"/>
    <property type="molecule type" value="Genomic_DNA"/>
</dbReference>
<evidence type="ECO:0000259" key="6">
    <source>
        <dbReference type="Pfam" id="PF13193"/>
    </source>
</evidence>
<dbReference type="GO" id="GO:0030729">
    <property type="term" value="F:acetoacetate-CoA ligase activity"/>
    <property type="evidence" value="ECO:0007669"/>
    <property type="project" value="InterPro"/>
</dbReference>
<dbReference type="PANTHER" id="PTHR42921:SF1">
    <property type="entry name" value="ACETOACETYL-COA SYNTHETASE"/>
    <property type="match status" value="1"/>
</dbReference>
<dbReference type="InterPro" id="IPR005914">
    <property type="entry name" value="Acac_CoA_synth"/>
</dbReference>
<dbReference type="SUPFAM" id="SSF56801">
    <property type="entry name" value="Acetyl-CoA synthetase-like"/>
    <property type="match status" value="1"/>
</dbReference>
<dbReference type="OrthoDB" id="9803968at2"/>
<protein>
    <submittedName>
        <fullName evidence="8">Acetoacetyl-CoA synthetase</fullName>
    </submittedName>
</protein>
<dbReference type="GO" id="GO:0006629">
    <property type="term" value="P:lipid metabolic process"/>
    <property type="evidence" value="ECO:0007669"/>
    <property type="project" value="InterPro"/>
</dbReference>
<evidence type="ECO:0000259" key="5">
    <source>
        <dbReference type="Pfam" id="PF00501"/>
    </source>
</evidence>
<evidence type="ECO:0000256" key="3">
    <source>
        <dbReference type="ARBA" id="ARBA00022741"/>
    </source>
</evidence>
<reference evidence="8 9" key="1">
    <citation type="submission" date="2013-10" db="EMBL/GenBank/DDBJ databases">
        <title>Salinisphaera japonica YTM-1 Genome Sequencing.</title>
        <authorList>
            <person name="Lai Q."/>
            <person name="Li C."/>
            <person name="Shao Z."/>
        </authorList>
    </citation>
    <scope>NUCLEOTIDE SEQUENCE [LARGE SCALE GENOMIC DNA]</scope>
    <source>
        <strain evidence="8 9">YTM-1</strain>
    </source>
</reference>
<dbReference type="Gene3D" id="3.30.300.30">
    <property type="match status" value="1"/>
</dbReference>
<evidence type="ECO:0000256" key="2">
    <source>
        <dbReference type="ARBA" id="ARBA00022598"/>
    </source>
</evidence>
<comment type="similarity">
    <text evidence="1">Belongs to the ATP-dependent AMP-binding enzyme family.</text>
</comment>
<dbReference type="InterPro" id="IPR025110">
    <property type="entry name" value="AMP-bd_C"/>
</dbReference>
<dbReference type="Pfam" id="PF00501">
    <property type="entry name" value="AMP-binding"/>
    <property type="match status" value="1"/>
</dbReference>
<accession>A0A423PP76</accession>
<keyword evidence="2" id="KW-0436">Ligase</keyword>
<dbReference type="Gene3D" id="3.40.50.12780">
    <property type="entry name" value="N-terminal domain of ligase-like"/>
    <property type="match status" value="1"/>
</dbReference>
<comment type="caution">
    <text evidence="8">The sequence shown here is derived from an EMBL/GenBank/DDBJ whole genome shotgun (WGS) entry which is preliminary data.</text>
</comment>
<dbReference type="NCBIfam" id="NF002937">
    <property type="entry name" value="PRK03584.1"/>
    <property type="match status" value="1"/>
</dbReference>
<dbReference type="NCBIfam" id="TIGR01217">
    <property type="entry name" value="ac_ac_CoA_syn"/>
    <property type="match status" value="1"/>
</dbReference>